<gene>
    <name evidence="1" type="ORF">KHA93_10335</name>
</gene>
<sequence>MAQLIKLQDYVSRYETDMTRYPAQYVRLKKQQWEKLKEAWESGTTQFENEWLKQEISAEKQGIFNKLKQFFRREEETFVEEFDVQQEKTDEDFAIPNILHAATESELKQQFLDHLLRFQIKWASSTIHEKSFVNEEYNYSERLQHFLQRLPDNFLLLYEPIFLLKKAPVEVEVILLTPTEIWCLAFIEDEEDAAYLGSNEHFWTKKLQSHEGKVLNPAMSANRMGKIIKQLFQLYEVELPIRKAIVSRNGFIDFPDVPGDLILLDKRTYEEWFQRMRNLASPLKMMQIKGAKALLDYCQTTSFRRPDWDKVNDTE</sequence>
<name>A0A942TMK6_9BACI</name>
<dbReference type="AlphaFoldDB" id="A0A942TMK6"/>
<dbReference type="EMBL" id="JAGYPJ010000001">
    <property type="protein sequence ID" value="MBS4200053.1"/>
    <property type="molecule type" value="Genomic_DNA"/>
</dbReference>
<dbReference type="RefSeq" id="WP_213110672.1">
    <property type="nucleotide sequence ID" value="NZ_JAGYPJ010000001.1"/>
</dbReference>
<accession>A0A942TMK6</accession>
<keyword evidence="2" id="KW-1185">Reference proteome</keyword>
<organism evidence="1 2">
    <name type="scientific">Lederbergia citrisecunda</name>
    <dbReference type="NCBI Taxonomy" id="2833583"/>
    <lineage>
        <taxon>Bacteria</taxon>
        <taxon>Bacillati</taxon>
        <taxon>Bacillota</taxon>
        <taxon>Bacilli</taxon>
        <taxon>Bacillales</taxon>
        <taxon>Bacillaceae</taxon>
        <taxon>Lederbergia</taxon>
    </lineage>
</organism>
<evidence type="ECO:0000313" key="2">
    <source>
        <dbReference type="Proteomes" id="UP000682713"/>
    </source>
</evidence>
<proteinExistence type="predicted"/>
<reference evidence="1 2" key="1">
    <citation type="submission" date="2021-05" db="EMBL/GenBank/DDBJ databases">
        <title>Novel Bacillus species.</title>
        <authorList>
            <person name="Liu G."/>
        </authorList>
    </citation>
    <scope>NUCLEOTIDE SEQUENCE [LARGE SCALE GENOMIC DNA]</scope>
    <source>
        <strain evidence="1 2">FJAT-49732</strain>
    </source>
</reference>
<dbReference type="Proteomes" id="UP000682713">
    <property type="component" value="Unassembled WGS sequence"/>
</dbReference>
<comment type="caution">
    <text evidence="1">The sequence shown here is derived from an EMBL/GenBank/DDBJ whole genome shotgun (WGS) entry which is preliminary data.</text>
</comment>
<evidence type="ECO:0000313" key="1">
    <source>
        <dbReference type="EMBL" id="MBS4200053.1"/>
    </source>
</evidence>
<protein>
    <submittedName>
        <fullName evidence="1">NERD domain-containing protein</fullName>
    </submittedName>
</protein>